<keyword evidence="12 26" id="KW-1133">Transmembrane helix</keyword>
<keyword evidence="8 26" id="KW-0812">Transmembrane</keyword>
<keyword evidence="11" id="KW-0654">Proteoglycan</keyword>
<dbReference type="InterPro" id="IPR016186">
    <property type="entry name" value="C-type_lectin-like/link_sf"/>
</dbReference>
<evidence type="ECO:0000256" key="20">
    <source>
        <dbReference type="ARBA" id="ARBA00031179"/>
    </source>
</evidence>
<evidence type="ECO:0000256" key="10">
    <source>
        <dbReference type="ARBA" id="ARBA00022889"/>
    </source>
</evidence>
<evidence type="ECO:0000256" key="14">
    <source>
        <dbReference type="ARBA" id="ARBA00023157"/>
    </source>
</evidence>
<organism evidence="29 30">
    <name type="scientific">Poecilia formosa</name>
    <name type="common">Amazon molly</name>
    <name type="synonym">Limia formosa</name>
    <dbReference type="NCBI Taxonomy" id="48698"/>
    <lineage>
        <taxon>Eukaryota</taxon>
        <taxon>Metazoa</taxon>
        <taxon>Chordata</taxon>
        <taxon>Craniata</taxon>
        <taxon>Vertebrata</taxon>
        <taxon>Euteleostomi</taxon>
        <taxon>Actinopterygii</taxon>
        <taxon>Neopterygii</taxon>
        <taxon>Teleostei</taxon>
        <taxon>Neoteleostei</taxon>
        <taxon>Acanthomorphata</taxon>
        <taxon>Ovalentaria</taxon>
        <taxon>Atherinomorphae</taxon>
        <taxon>Cyprinodontiformes</taxon>
        <taxon>Poeciliidae</taxon>
        <taxon>Poeciliinae</taxon>
        <taxon>Poecilia</taxon>
    </lineage>
</organism>
<evidence type="ECO:0000256" key="9">
    <source>
        <dbReference type="ARBA" id="ARBA00022729"/>
    </source>
</evidence>
<comment type="subcellular location">
    <subcellularLocation>
        <location evidence="2">Cell membrane</location>
        <topology evidence="2">Single-pass type I membrane protein</topology>
    </subcellularLocation>
    <subcellularLocation>
        <location evidence="1">Cell projection</location>
        <location evidence="1">Microvillus</location>
    </subcellularLocation>
    <subcellularLocation>
        <location evidence="3">Secreted</location>
    </subcellularLocation>
</comment>
<evidence type="ECO:0000256" key="26">
    <source>
        <dbReference type="SAM" id="Phobius"/>
    </source>
</evidence>
<evidence type="ECO:0000256" key="7">
    <source>
        <dbReference type="ARBA" id="ARBA00022553"/>
    </source>
</evidence>
<dbReference type="GO" id="GO:0007155">
    <property type="term" value="P:cell adhesion"/>
    <property type="evidence" value="ECO:0007669"/>
    <property type="project" value="UniProtKB-KW"/>
</dbReference>
<dbReference type="InterPro" id="IPR043210">
    <property type="entry name" value="CD44_antigen-like"/>
</dbReference>
<keyword evidence="13 26" id="KW-0472">Membrane</keyword>
<reference evidence="29" key="2">
    <citation type="submission" date="2025-08" db="UniProtKB">
        <authorList>
            <consortium name="Ensembl"/>
        </authorList>
    </citation>
    <scope>IDENTIFICATION</scope>
</reference>
<dbReference type="GO" id="GO:0005902">
    <property type="term" value="C:microvillus"/>
    <property type="evidence" value="ECO:0007669"/>
    <property type="project" value="UniProtKB-SubCell"/>
</dbReference>
<dbReference type="PANTHER" id="PTHR10225:SF6">
    <property type="entry name" value="CD44 ANTIGEN"/>
    <property type="match status" value="1"/>
</dbReference>
<comment type="caution">
    <text evidence="24">Lacks conserved residue(s) required for the propagation of feature annotation.</text>
</comment>
<dbReference type="GO" id="GO:0005540">
    <property type="term" value="F:hyaluronic acid binding"/>
    <property type="evidence" value="ECO:0007669"/>
    <property type="project" value="InterPro"/>
</dbReference>
<dbReference type="OMA" id="TQHENCA"/>
<feature type="region of interest" description="Disordered" evidence="25">
    <location>
        <begin position="390"/>
        <end position="409"/>
    </location>
</feature>
<sequence length="409" mass="44193">MWTFPVGVIFGILASGSSTQLQVNSRSCSYAGVFLVEGESRHSLTLEMARKVCEQLESTIASPEQVQLAYNSSMETCRYGWISNGSSVILRHTQHENCARNLTGFIVNSHTEDQFDAYCYDKNDFAEKNCSKAFRESLLSDTSALTSPQPLTDGTTESETSETIPKEDRINSPTAATTSEDLSKDDFTTVPEEGNPAGGSNVTSAFTTMEPDPSDGSGMGPAQPEEEKPTPVINAETTTSGEKRPIETNGKNIKSEFKETLTVCPVHLNEVEPNRISPTSEKAKPYATPNSRGGRSSNLGNDSENKKDSSSSDWLVVLGVIVAVGAILLVCAAAARKKGWCGRKQTLNITTKDSSDGNGVAAAACSSRNPEREQEMVTLMNKETIQENGNTEEFTVITLEESPDKDQQA</sequence>
<dbReference type="AlphaFoldDB" id="A0A087Y7H7"/>
<evidence type="ECO:0000256" key="22">
    <source>
        <dbReference type="ARBA" id="ARBA00032514"/>
    </source>
</evidence>
<evidence type="ECO:0000256" key="19">
    <source>
        <dbReference type="ARBA" id="ARBA00029928"/>
    </source>
</evidence>
<evidence type="ECO:0000256" key="5">
    <source>
        <dbReference type="ARBA" id="ARBA00022475"/>
    </source>
</evidence>
<keyword evidence="5" id="KW-1003">Cell membrane</keyword>
<keyword evidence="15" id="KW-0675">Receptor</keyword>
<keyword evidence="14 24" id="KW-1015">Disulfide bond</keyword>
<dbReference type="Pfam" id="PF00193">
    <property type="entry name" value="Xlink"/>
    <property type="match status" value="1"/>
</dbReference>
<feature type="compositionally biased region" description="Polar residues" evidence="25">
    <location>
        <begin position="141"/>
        <end position="154"/>
    </location>
</feature>
<feature type="transmembrane region" description="Helical" evidence="26">
    <location>
        <begin position="314"/>
        <end position="335"/>
    </location>
</feature>
<dbReference type="PRINTS" id="PR00658">
    <property type="entry name" value="CD44"/>
</dbReference>
<evidence type="ECO:0000259" key="28">
    <source>
        <dbReference type="PROSITE" id="PS50963"/>
    </source>
</evidence>
<evidence type="ECO:0000256" key="27">
    <source>
        <dbReference type="SAM" id="SignalP"/>
    </source>
</evidence>
<reference evidence="30" key="1">
    <citation type="submission" date="2013-10" db="EMBL/GenBank/DDBJ databases">
        <authorList>
            <person name="Schartl M."/>
            <person name="Warren W."/>
        </authorList>
    </citation>
    <scope>NUCLEOTIDE SEQUENCE [LARGE SCALE GENOMIC DNA]</scope>
    <source>
        <strain evidence="30">female</strain>
    </source>
</reference>
<keyword evidence="10" id="KW-0130">Cell adhesion</keyword>
<dbReference type="GO" id="GO:0070374">
    <property type="term" value="P:positive regulation of ERK1 and ERK2 cascade"/>
    <property type="evidence" value="ECO:0007669"/>
    <property type="project" value="TreeGrafter"/>
</dbReference>
<evidence type="ECO:0000256" key="16">
    <source>
        <dbReference type="ARBA" id="ARBA00023180"/>
    </source>
</evidence>
<accession>A0A087Y7H7</accession>
<evidence type="ECO:0000256" key="12">
    <source>
        <dbReference type="ARBA" id="ARBA00022989"/>
    </source>
</evidence>
<dbReference type="SUPFAM" id="SSF56436">
    <property type="entry name" value="C-type lectin-like"/>
    <property type="match status" value="1"/>
</dbReference>
<evidence type="ECO:0000256" key="24">
    <source>
        <dbReference type="PROSITE-ProRule" id="PRU00323"/>
    </source>
</evidence>
<evidence type="ECO:0000256" key="25">
    <source>
        <dbReference type="SAM" id="MobiDB-lite"/>
    </source>
</evidence>
<feature type="compositionally biased region" description="Polar residues" evidence="25">
    <location>
        <begin position="288"/>
        <end position="300"/>
    </location>
</feature>
<dbReference type="GO" id="GO:0006954">
    <property type="term" value="P:inflammatory response"/>
    <property type="evidence" value="ECO:0007669"/>
    <property type="project" value="TreeGrafter"/>
</dbReference>
<evidence type="ECO:0000256" key="17">
    <source>
        <dbReference type="ARBA" id="ARBA00023273"/>
    </source>
</evidence>
<dbReference type="GO" id="GO:0005576">
    <property type="term" value="C:extracellular region"/>
    <property type="evidence" value="ECO:0007669"/>
    <property type="project" value="UniProtKB-SubCell"/>
</dbReference>
<keyword evidence="9 27" id="KW-0732">Signal</keyword>
<evidence type="ECO:0000256" key="4">
    <source>
        <dbReference type="ARBA" id="ARBA00020474"/>
    </source>
</evidence>
<dbReference type="PANTHER" id="PTHR10225">
    <property type="entry name" value="HYALURONAN RECEPTOR"/>
    <property type="match status" value="1"/>
</dbReference>
<evidence type="ECO:0000256" key="23">
    <source>
        <dbReference type="ARBA" id="ARBA00032917"/>
    </source>
</evidence>
<dbReference type="Gene3D" id="3.10.100.10">
    <property type="entry name" value="Mannose-Binding Protein A, subunit A"/>
    <property type="match status" value="1"/>
</dbReference>
<feature type="compositionally biased region" description="Polar residues" evidence="25">
    <location>
        <begin position="198"/>
        <end position="207"/>
    </location>
</feature>
<feature type="signal peptide" evidence="27">
    <location>
        <begin position="1"/>
        <end position="19"/>
    </location>
</feature>
<dbReference type="EMBL" id="AYCK01001864">
    <property type="status" value="NOT_ANNOTATED_CDS"/>
    <property type="molecule type" value="Genomic_DNA"/>
</dbReference>
<dbReference type="PROSITE" id="PS50963">
    <property type="entry name" value="LINK_2"/>
    <property type="match status" value="1"/>
</dbReference>
<keyword evidence="16" id="KW-0325">Glycoprotein</keyword>
<keyword evidence="6" id="KW-0964">Secreted</keyword>
<reference evidence="29" key="3">
    <citation type="submission" date="2025-09" db="UniProtKB">
        <authorList>
            <consortium name="Ensembl"/>
        </authorList>
    </citation>
    <scope>IDENTIFICATION</scope>
</reference>
<evidence type="ECO:0000256" key="6">
    <source>
        <dbReference type="ARBA" id="ARBA00022525"/>
    </source>
</evidence>
<name>A0A087Y7H7_POEFO</name>
<dbReference type="InterPro" id="IPR001231">
    <property type="entry name" value="CD44_antigen"/>
</dbReference>
<keyword evidence="7" id="KW-0597">Phosphoprotein</keyword>
<feature type="chain" id="PRO_5001834103" description="CD44 antigen" evidence="27">
    <location>
        <begin position="20"/>
        <end position="409"/>
    </location>
</feature>
<keyword evidence="17" id="KW-0966">Cell projection</keyword>
<dbReference type="GO" id="GO:0004896">
    <property type="term" value="F:cytokine receptor activity"/>
    <property type="evidence" value="ECO:0007669"/>
    <property type="project" value="TreeGrafter"/>
</dbReference>
<feature type="disulfide bond" evidence="24">
    <location>
        <begin position="77"/>
        <end position="98"/>
    </location>
</feature>
<dbReference type="STRING" id="48698.ENSPFOP00000013980"/>
<protein>
    <recommendedName>
        <fullName evidence="4">CD44 antigen</fullName>
    </recommendedName>
    <alternativeName>
        <fullName evidence="22">GP90 lymphocyte homing/adhesion receptor</fullName>
    </alternativeName>
    <alternativeName>
        <fullName evidence="21">HUTCH-I</fullName>
    </alternativeName>
    <alternativeName>
        <fullName evidence="23">Hermes antigen</fullName>
    </alternativeName>
    <alternativeName>
        <fullName evidence="20">Hyaluronate receptor</fullName>
    </alternativeName>
    <alternativeName>
        <fullName evidence="18">Phagocytic glycoprotein 1</fullName>
    </alternativeName>
    <alternativeName>
        <fullName evidence="19">Phagocytic glycoprotein I</fullName>
    </alternativeName>
</protein>
<dbReference type="GO" id="GO:0035692">
    <property type="term" value="C:macrophage migration inhibitory factor receptor complex"/>
    <property type="evidence" value="ECO:0007669"/>
    <property type="project" value="TreeGrafter"/>
</dbReference>
<evidence type="ECO:0000313" key="30">
    <source>
        <dbReference type="Proteomes" id="UP000028760"/>
    </source>
</evidence>
<feature type="compositionally biased region" description="Polar residues" evidence="25">
    <location>
        <begin position="171"/>
        <end position="180"/>
    </location>
</feature>
<evidence type="ECO:0000256" key="18">
    <source>
        <dbReference type="ARBA" id="ARBA00029917"/>
    </source>
</evidence>
<evidence type="ECO:0000256" key="2">
    <source>
        <dbReference type="ARBA" id="ARBA00004251"/>
    </source>
</evidence>
<dbReference type="GO" id="GO:0016323">
    <property type="term" value="C:basolateral plasma membrane"/>
    <property type="evidence" value="ECO:0007669"/>
    <property type="project" value="TreeGrafter"/>
</dbReference>
<evidence type="ECO:0000313" key="29">
    <source>
        <dbReference type="Ensembl" id="ENSPFOP00000013980.2"/>
    </source>
</evidence>
<evidence type="ECO:0000256" key="1">
    <source>
        <dbReference type="ARBA" id="ARBA00004105"/>
    </source>
</evidence>
<feature type="region of interest" description="Disordered" evidence="25">
    <location>
        <begin position="141"/>
        <end position="253"/>
    </location>
</feature>
<dbReference type="InterPro" id="IPR016187">
    <property type="entry name" value="CTDL_fold"/>
</dbReference>
<keyword evidence="30" id="KW-1185">Reference proteome</keyword>
<dbReference type="EMBL" id="AYCK01001865">
    <property type="status" value="NOT_ANNOTATED_CDS"/>
    <property type="molecule type" value="Genomic_DNA"/>
</dbReference>
<dbReference type="Proteomes" id="UP000028760">
    <property type="component" value="Unassembled WGS sequence"/>
</dbReference>
<evidence type="ECO:0000256" key="3">
    <source>
        <dbReference type="ARBA" id="ARBA00004613"/>
    </source>
</evidence>
<dbReference type="eggNOG" id="ENOG502RX7Q">
    <property type="taxonomic scope" value="Eukaryota"/>
</dbReference>
<evidence type="ECO:0000256" key="13">
    <source>
        <dbReference type="ARBA" id="ARBA00023136"/>
    </source>
</evidence>
<evidence type="ECO:0000256" key="15">
    <source>
        <dbReference type="ARBA" id="ARBA00023170"/>
    </source>
</evidence>
<dbReference type="EMBL" id="AYCK01001866">
    <property type="status" value="NOT_ANNOTATED_CDS"/>
    <property type="molecule type" value="Genomic_DNA"/>
</dbReference>
<feature type="domain" description="Link" evidence="28">
    <location>
        <begin position="32"/>
        <end position="121"/>
    </location>
</feature>
<evidence type="ECO:0000256" key="8">
    <source>
        <dbReference type="ARBA" id="ARBA00022692"/>
    </source>
</evidence>
<evidence type="ECO:0000256" key="21">
    <source>
        <dbReference type="ARBA" id="ARBA00031823"/>
    </source>
</evidence>
<feature type="region of interest" description="Disordered" evidence="25">
    <location>
        <begin position="272"/>
        <end position="310"/>
    </location>
</feature>
<dbReference type="InterPro" id="IPR000538">
    <property type="entry name" value="Link_dom"/>
</dbReference>
<dbReference type="Ensembl" id="ENSPFOT00000013999.2">
    <property type="protein sequence ID" value="ENSPFOP00000013980.2"/>
    <property type="gene ID" value="ENSPFOG00000013957.2"/>
</dbReference>
<dbReference type="SMART" id="SM00445">
    <property type="entry name" value="LINK"/>
    <property type="match status" value="1"/>
</dbReference>
<proteinExistence type="predicted"/>
<dbReference type="GeneTree" id="ENSGT00530000063822"/>
<evidence type="ECO:0000256" key="11">
    <source>
        <dbReference type="ARBA" id="ARBA00022974"/>
    </source>
</evidence>